<gene>
    <name evidence="2" type="primary">pbpE_1</name>
    <name evidence="2" type="ORF">NCTC11661_00468</name>
</gene>
<dbReference type="InterPro" id="IPR001466">
    <property type="entry name" value="Beta-lactam-related"/>
</dbReference>
<dbReference type="EMBL" id="UFTJ01000001">
    <property type="protein sequence ID" value="SSZ46812.1"/>
    <property type="molecule type" value="Genomic_DNA"/>
</dbReference>
<dbReference type="Gene3D" id="3.40.710.10">
    <property type="entry name" value="DD-peptidase/beta-lactamase superfamily"/>
    <property type="match status" value="1"/>
</dbReference>
<dbReference type="Proteomes" id="UP000255515">
    <property type="component" value="Unassembled WGS sequence"/>
</dbReference>
<reference evidence="2 3" key="1">
    <citation type="submission" date="2018-06" db="EMBL/GenBank/DDBJ databases">
        <authorList>
            <consortium name="Pathogen Informatics"/>
            <person name="Doyle S."/>
        </authorList>
    </citation>
    <scope>NUCLEOTIDE SEQUENCE [LARGE SCALE GENOMIC DNA]</scope>
    <source>
        <strain evidence="2 3">NCTC11661</strain>
    </source>
</reference>
<accession>A0A376BYU1</accession>
<organism evidence="2 3">
    <name type="scientific">Bergeyella zoohelcum</name>
    <dbReference type="NCBI Taxonomy" id="1015"/>
    <lineage>
        <taxon>Bacteria</taxon>
        <taxon>Pseudomonadati</taxon>
        <taxon>Bacteroidota</taxon>
        <taxon>Flavobacteriia</taxon>
        <taxon>Flavobacteriales</taxon>
        <taxon>Weeksellaceae</taxon>
        <taxon>Bergeyella</taxon>
    </lineage>
</organism>
<dbReference type="PANTHER" id="PTHR46825">
    <property type="entry name" value="D-ALANYL-D-ALANINE-CARBOXYPEPTIDASE/ENDOPEPTIDASE AMPH"/>
    <property type="match status" value="1"/>
</dbReference>
<dbReference type="PANTHER" id="PTHR46825:SF9">
    <property type="entry name" value="BETA-LACTAMASE-RELATED DOMAIN-CONTAINING PROTEIN"/>
    <property type="match status" value="1"/>
</dbReference>
<feature type="domain" description="Beta-lactamase-related" evidence="1">
    <location>
        <begin position="62"/>
        <end position="369"/>
    </location>
</feature>
<dbReference type="SUPFAM" id="SSF56601">
    <property type="entry name" value="beta-lactamase/transpeptidase-like"/>
    <property type="match status" value="1"/>
</dbReference>
<protein>
    <submittedName>
        <fullName evidence="2">Penicillin-binding protein E</fullName>
    </submittedName>
</protein>
<dbReference type="AlphaFoldDB" id="A0A376BYU1"/>
<dbReference type="PROSITE" id="PS51257">
    <property type="entry name" value="PROKAR_LIPOPROTEIN"/>
    <property type="match status" value="1"/>
</dbReference>
<dbReference type="InterPro" id="IPR012338">
    <property type="entry name" value="Beta-lactam/transpept-like"/>
</dbReference>
<sequence>MIEKVIYGFGILVLFFFSCQKKETSQKHTNSPSPYAAHFSDADKATSPETVVKIQHYYQKIWEEGNLWGAFLVAKGDRILYENYRGFADENHSQLIDKETPLHIASISKPLTAMAVLKLVEQGKLSLDTPISEIFKGFNYKGVTVKNLLNQRSGLPKYEHFMPDIAKKNPKYQKAFWTNGEILEAMILHKPDIHKAPETGFAYCNTNYALLALIVEKLTKKKFPDAMNTLIFQPLKMKNSFIFQPKDTLTAAKSFYSKNEKPFAYDALDMVYGDKNVYTTPRDLLLFSTALYSGKFLNPMLQEQLFIPYSNEKPGVKNYGLGFRLKTYQNAKILPYHTGWWHGTNAVFGHLLDEKVTIIAIGNKFSKGPYTALALASLFGDYPVEKMKYEIAMELIAKDSVMMMEE</sequence>
<evidence type="ECO:0000313" key="3">
    <source>
        <dbReference type="Proteomes" id="UP000255515"/>
    </source>
</evidence>
<proteinExistence type="predicted"/>
<name>A0A376BYU1_9FLAO</name>
<evidence type="ECO:0000313" key="2">
    <source>
        <dbReference type="EMBL" id="SSZ46812.1"/>
    </source>
</evidence>
<dbReference type="InterPro" id="IPR050491">
    <property type="entry name" value="AmpC-like"/>
</dbReference>
<evidence type="ECO:0000259" key="1">
    <source>
        <dbReference type="Pfam" id="PF00144"/>
    </source>
</evidence>
<dbReference type="RefSeq" id="WP_002686843.1">
    <property type="nucleotide sequence ID" value="NZ_UFTJ01000001.1"/>
</dbReference>
<dbReference type="Pfam" id="PF00144">
    <property type="entry name" value="Beta-lactamase"/>
    <property type="match status" value="1"/>
</dbReference>